<organism evidence="2">
    <name type="scientific">Ignisphaera aggregans</name>
    <dbReference type="NCBI Taxonomy" id="334771"/>
    <lineage>
        <taxon>Archaea</taxon>
        <taxon>Thermoproteota</taxon>
        <taxon>Thermoprotei</taxon>
        <taxon>Desulfurococcales</taxon>
        <taxon>Desulfurococcaceae</taxon>
        <taxon>Ignisphaera</taxon>
    </lineage>
</organism>
<evidence type="ECO:0000313" key="2">
    <source>
        <dbReference type="EMBL" id="HGI88169.1"/>
    </source>
</evidence>
<feature type="transmembrane region" description="Helical" evidence="1">
    <location>
        <begin position="89"/>
        <end position="109"/>
    </location>
</feature>
<gene>
    <name evidence="2" type="ORF">ENV14_07290</name>
</gene>
<feature type="transmembrane region" description="Helical" evidence="1">
    <location>
        <begin position="49"/>
        <end position="69"/>
    </location>
</feature>
<dbReference type="AlphaFoldDB" id="A0A7C4FHU8"/>
<evidence type="ECO:0000256" key="1">
    <source>
        <dbReference type="SAM" id="Phobius"/>
    </source>
</evidence>
<name>A0A7C4FHU8_9CREN</name>
<keyword evidence="1" id="KW-0472">Membrane</keyword>
<protein>
    <submittedName>
        <fullName evidence="2">Uncharacterized protein</fullName>
    </submittedName>
</protein>
<proteinExistence type="predicted"/>
<feature type="transmembrane region" description="Helical" evidence="1">
    <location>
        <begin position="23"/>
        <end position="42"/>
    </location>
</feature>
<sequence>MGKEQELSLSSAENLVVLSRQQALIFIATCLASVAVAVFIVLASVTPVALFSGYPLAGYVTLVSSRLLVFERPVVFRALESVSTITLSLFIGSSLSIVLGTFVVARLLLRRRRSEVSRGFAAIEYLYLELAPVASIIAMLTLTLFTALLRVVVVDIIPALPLGGCVETTAGMLCTERSKVLYTGVHSLATTNRLLPFIAALALLILSALTMYIAVKLYSSASKVYGPFQGTRLNDLSTAYIS</sequence>
<reference evidence="2" key="1">
    <citation type="journal article" date="2020" name="mSystems">
        <title>Genome- and Community-Level Interaction Insights into Carbon Utilization and Element Cycling Functions of Hydrothermarchaeota in Hydrothermal Sediment.</title>
        <authorList>
            <person name="Zhou Z."/>
            <person name="Liu Y."/>
            <person name="Xu W."/>
            <person name="Pan J."/>
            <person name="Luo Z.H."/>
            <person name="Li M."/>
        </authorList>
    </citation>
    <scope>NUCLEOTIDE SEQUENCE [LARGE SCALE GENOMIC DNA]</scope>
    <source>
        <strain evidence="2">SpSt-732</strain>
    </source>
</reference>
<accession>A0A7C4FHU8</accession>
<dbReference type="EMBL" id="DTFF01000063">
    <property type="protein sequence ID" value="HGI88169.1"/>
    <property type="molecule type" value="Genomic_DNA"/>
</dbReference>
<comment type="caution">
    <text evidence="2">The sequence shown here is derived from an EMBL/GenBank/DDBJ whole genome shotgun (WGS) entry which is preliminary data.</text>
</comment>
<keyword evidence="1" id="KW-0812">Transmembrane</keyword>
<feature type="transmembrane region" description="Helical" evidence="1">
    <location>
        <begin position="194"/>
        <end position="215"/>
    </location>
</feature>
<feature type="transmembrane region" description="Helical" evidence="1">
    <location>
        <begin position="130"/>
        <end position="153"/>
    </location>
</feature>
<keyword evidence="1" id="KW-1133">Transmembrane helix</keyword>